<gene>
    <name evidence="1" type="ORF">C2G38_2223485</name>
</gene>
<evidence type="ECO:0000313" key="1">
    <source>
        <dbReference type="EMBL" id="RIB04015.1"/>
    </source>
</evidence>
<sequence length="88" mass="10267">MKLRSKKDSQQSIVIHSKHWGKSHGEYSFLHKMNSAKSLPKQLEYESSLVINRLGEFYLCIPEPLEILAKNQGPLFSENQEKNIIRRL</sequence>
<dbReference type="OrthoDB" id="2445304at2759"/>
<evidence type="ECO:0000313" key="2">
    <source>
        <dbReference type="Proteomes" id="UP000266673"/>
    </source>
</evidence>
<accession>A0A397U163</accession>
<name>A0A397U163_9GLOM</name>
<reference evidence="1 2" key="1">
    <citation type="submission" date="2018-06" db="EMBL/GenBank/DDBJ databases">
        <title>Comparative genomics reveals the genomic features of Rhizophagus irregularis, R. cerebriforme, R. diaphanum and Gigaspora rosea, and their symbiotic lifestyle signature.</title>
        <authorList>
            <person name="Morin E."/>
            <person name="San Clemente H."/>
            <person name="Chen E.C.H."/>
            <person name="De La Providencia I."/>
            <person name="Hainaut M."/>
            <person name="Kuo A."/>
            <person name="Kohler A."/>
            <person name="Murat C."/>
            <person name="Tang N."/>
            <person name="Roy S."/>
            <person name="Loubradou J."/>
            <person name="Henrissat B."/>
            <person name="Grigoriev I.V."/>
            <person name="Corradi N."/>
            <person name="Roux C."/>
            <person name="Martin F.M."/>
        </authorList>
    </citation>
    <scope>NUCLEOTIDE SEQUENCE [LARGE SCALE GENOMIC DNA]</scope>
    <source>
        <strain evidence="1 2">DAOM 194757</strain>
    </source>
</reference>
<dbReference type="EMBL" id="QKWP01002272">
    <property type="protein sequence ID" value="RIB04015.1"/>
    <property type="molecule type" value="Genomic_DNA"/>
</dbReference>
<proteinExistence type="predicted"/>
<organism evidence="1 2">
    <name type="scientific">Gigaspora rosea</name>
    <dbReference type="NCBI Taxonomy" id="44941"/>
    <lineage>
        <taxon>Eukaryota</taxon>
        <taxon>Fungi</taxon>
        <taxon>Fungi incertae sedis</taxon>
        <taxon>Mucoromycota</taxon>
        <taxon>Glomeromycotina</taxon>
        <taxon>Glomeromycetes</taxon>
        <taxon>Diversisporales</taxon>
        <taxon>Gigasporaceae</taxon>
        <taxon>Gigaspora</taxon>
    </lineage>
</organism>
<dbReference type="AlphaFoldDB" id="A0A397U163"/>
<keyword evidence="2" id="KW-1185">Reference proteome</keyword>
<dbReference type="Proteomes" id="UP000266673">
    <property type="component" value="Unassembled WGS sequence"/>
</dbReference>
<comment type="caution">
    <text evidence="1">The sequence shown here is derived from an EMBL/GenBank/DDBJ whole genome shotgun (WGS) entry which is preliminary data.</text>
</comment>
<protein>
    <submittedName>
        <fullName evidence="1">Uncharacterized protein</fullName>
    </submittedName>
</protein>